<evidence type="ECO:0000313" key="1">
    <source>
        <dbReference type="EMBL" id="GAB36319.1"/>
    </source>
</evidence>
<reference evidence="1" key="1">
    <citation type="submission" date="2012-02" db="EMBL/GenBank/DDBJ databases">
        <title>Whole genome shotgun sequence of Gordonia otitidis NBRC 100426.</title>
        <authorList>
            <person name="Yoshida I."/>
            <person name="Hosoyama A."/>
            <person name="Tsuchikane K."/>
            <person name="Katsumata H."/>
            <person name="Yamazaki S."/>
            <person name="Fujita N."/>
        </authorList>
    </citation>
    <scope>NUCLEOTIDE SEQUENCE [LARGE SCALE GENOMIC DNA]</scope>
    <source>
        <strain evidence="1">NBRC 100426</strain>
    </source>
</reference>
<dbReference type="EMBL" id="BAFB01000207">
    <property type="protein sequence ID" value="GAB36319.1"/>
    <property type="molecule type" value="Genomic_DNA"/>
</dbReference>
<proteinExistence type="predicted"/>
<accession>H5TS61</accession>
<protein>
    <submittedName>
        <fullName evidence="1">Uncharacterized protein</fullName>
    </submittedName>
</protein>
<gene>
    <name evidence="1" type="ORF">GOOTI_207_00040</name>
</gene>
<organism evidence="1 2">
    <name type="scientific">Gordonia otitidis (strain DSM 44809 / CCUG 52243 / JCM 12355 / NBRC 100426 / IFM 10032)</name>
    <dbReference type="NCBI Taxonomy" id="1108044"/>
    <lineage>
        <taxon>Bacteria</taxon>
        <taxon>Bacillati</taxon>
        <taxon>Actinomycetota</taxon>
        <taxon>Actinomycetes</taxon>
        <taxon>Mycobacteriales</taxon>
        <taxon>Gordoniaceae</taxon>
        <taxon>Gordonia</taxon>
    </lineage>
</organism>
<keyword evidence="2" id="KW-1185">Reference proteome</keyword>
<dbReference type="Proteomes" id="UP000005038">
    <property type="component" value="Unassembled WGS sequence"/>
</dbReference>
<comment type="caution">
    <text evidence="1">The sequence shown here is derived from an EMBL/GenBank/DDBJ whole genome shotgun (WGS) entry which is preliminary data.</text>
</comment>
<name>H5TS61_GORO1</name>
<sequence>MGEVPEVLRFRLGLRLRLGLRFRLGLRLRLGLRFRLGLRLRLGLRFRLGRLVRWGLAVVRSADCVDTGDTPMEMPRQRYQRGTACRE</sequence>
<dbReference type="AlphaFoldDB" id="H5TS61"/>
<evidence type="ECO:0000313" key="2">
    <source>
        <dbReference type="Proteomes" id="UP000005038"/>
    </source>
</evidence>